<proteinExistence type="predicted"/>
<reference evidence="2" key="1">
    <citation type="submission" date="2020-05" db="EMBL/GenBank/DDBJ databases">
        <authorList>
            <person name="Chiriac C."/>
            <person name="Salcher M."/>
            <person name="Ghai R."/>
            <person name="Kavagutti S V."/>
        </authorList>
    </citation>
    <scope>NUCLEOTIDE SEQUENCE</scope>
</reference>
<gene>
    <name evidence="2" type="ORF">UFOPK3773_01235</name>
</gene>
<dbReference type="EMBL" id="CAFBNF010000137">
    <property type="protein sequence ID" value="CAB4947827.1"/>
    <property type="molecule type" value="Genomic_DNA"/>
</dbReference>
<accession>A0A6J7JXP7</accession>
<name>A0A6J7JXP7_9ZZZZ</name>
<evidence type="ECO:0000256" key="1">
    <source>
        <dbReference type="SAM" id="MobiDB-lite"/>
    </source>
</evidence>
<feature type="region of interest" description="Disordered" evidence="1">
    <location>
        <begin position="61"/>
        <end position="95"/>
    </location>
</feature>
<evidence type="ECO:0000313" key="2">
    <source>
        <dbReference type="EMBL" id="CAB4947827.1"/>
    </source>
</evidence>
<protein>
    <submittedName>
        <fullName evidence="2">Unannotated protein</fullName>
    </submittedName>
</protein>
<sequence length="135" mass="13760">MENVSLFTKPVTSKPGDEPSRLALPTSIVYVLAVTDSAGALLTVIEPSVYVMSYQSASTPLGTVPTAADGTTEYGEPDTPADAPSPEVVSVTEPTASLPMSPMAVKSLDPLGVSVPPYVLVNDVAVIVSGALVSV</sequence>
<dbReference type="AlphaFoldDB" id="A0A6J7JXP7"/>
<organism evidence="2">
    <name type="scientific">freshwater metagenome</name>
    <dbReference type="NCBI Taxonomy" id="449393"/>
    <lineage>
        <taxon>unclassified sequences</taxon>
        <taxon>metagenomes</taxon>
        <taxon>ecological metagenomes</taxon>
    </lineage>
</organism>